<organism evidence="12 13">
    <name type="scientific">Flavimobilis marinus</name>
    <dbReference type="NCBI Taxonomy" id="285351"/>
    <lineage>
        <taxon>Bacteria</taxon>
        <taxon>Bacillati</taxon>
        <taxon>Actinomycetota</taxon>
        <taxon>Actinomycetes</taxon>
        <taxon>Micrococcales</taxon>
        <taxon>Jonesiaceae</taxon>
        <taxon>Flavimobilis</taxon>
    </lineage>
</organism>
<comment type="subcellular location">
    <subcellularLocation>
        <location evidence="2">Cell membrane</location>
        <topology evidence="2">Single-pass membrane protein</topology>
    </subcellularLocation>
</comment>
<evidence type="ECO:0000256" key="8">
    <source>
        <dbReference type="ARBA" id="ARBA00022989"/>
    </source>
</evidence>
<dbReference type="EMBL" id="FONZ01000003">
    <property type="protein sequence ID" value="SFF18970.1"/>
    <property type="molecule type" value="Genomic_DNA"/>
</dbReference>
<evidence type="ECO:0000256" key="7">
    <source>
        <dbReference type="ARBA" id="ARBA00022779"/>
    </source>
</evidence>
<dbReference type="GO" id="GO:0005886">
    <property type="term" value="C:plasma membrane"/>
    <property type="evidence" value="ECO:0007669"/>
    <property type="project" value="UniProtKB-SubCell"/>
</dbReference>
<dbReference type="GO" id="GO:0009425">
    <property type="term" value="C:bacterial-type flagellum basal body"/>
    <property type="evidence" value="ECO:0007669"/>
    <property type="project" value="InterPro"/>
</dbReference>
<evidence type="ECO:0000256" key="9">
    <source>
        <dbReference type="ARBA" id="ARBA00023136"/>
    </source>
</evidence>
<name>A0A1I2GPM6_9MICO</name>
<reference evidence="13" key="1">
    <citation type="submission" date="2016-10" db="EMBL/GenBank/DDBJ databases">
        <authorList>
            <person name="Varghese N."/>
            <person name="Submissions S."/>
        </authorList>
    </citation>
    <scope>NUCLEOTIDE SEQUENCE [LARGE SCALE GENOMIC DNA]</scope>
    <source>
        <strain evidence="13">DSM 19083</strain>
    </source>
</reference>
<comment type="similarity">
    <text evidence="3 10">Belongs to the FliL family.</text>
</comment>
<protein>
    <recommendedName>
        <fullName evidence="10">Flagellar protein FliL</fullName>
    </recommendedName>
</protein>
<dbReference type="GO" id="GO:0006935">
    <property type="term" value="P:chemotaxis"/>
    <property type="evidence" value="ECO:0007669"/>
    <property type="project" value="UniProtKB-KW"/>
</dbReference>
<keyword evidence="4 10" id="KW-1003">Cell membrane</keyword>
<keyword evidence="5 10" id="KW-0145">Chemotaxis</keyword>
<keyword evidence="12" id="KW-0966">Cell projection</keyword>
<evidence type="ECO:0000256" key="3">
    <source>
        <dbReference type="ARBA" id="ARBA00008281"/>
    </source>
</evidence>
<evidence type="ECO:0000313" key="12">
    <source>
        <dbReference type="EMBL" id="SFF18970.1"/>
    </source>
</evidence>
<evidence type="ECO:0000256" key="2">
    <source>
        <dbReference type="ARBA" id="ARBA00004162"/>
    </source>
</evidence>
<dbReference type="AlphaFoldDB" id="A0A1I2GPM6"/>
<keyword evidence="13" id="KW-1185">Reference proteome</keyword>
<keyword evidence="9 10" id="KW-0472">Membrane</keyword>
<evidence type="ECO:0000256" key="10">
    <source>
        <dbReference type="RuleBase" id="RU364125"/>
    </source>
</evidence>
<dbReference type="GO" id="GO:0071978">
    <property type="term" value="P:bacterial-type flagellum-dependent swarming motility"/>
    <property type="evidence" value="ECO:0007669"/>
    <property type="project" value="TreeGrafter"/>
</dbReference>
<evidence type="ECO:0000256" key="5">
    <source>
        <dbReference type="ARBA" id="ARBA00022500"/>
    </source>
</evidence>
<keyword evidence="7 10" id="KW-0283">Flagellar rotation</keyword>
<keyword evidence="8 10" id="KW-1133">Transmembrane helix</keyword>
<evidence type="ECO:0000256" key="4">
    <source>
        <dbReference type="ARBA" id="ARBA00022475"/>
    </source>
</evidence>
<dbReference type="RefSeq" id="WP_093377781.1">
    <property type="nucleotide sequence ID" value="NZ_BNAN01000003.1"/>
</dbReference>
<dbReference type="Pfam" id="PF03748">
    <property type="entry name" value="FliL"/>
    <property type="match status" value="1"/>
</dbReference>
<proteinExistence type="inferred from homology"/>
<evidence type="ECO:0000313" key="13">
    <source>
        <dbReference type="Proteomes" id="UP000198520"/>
    </source>
</evidence>
<accession>A0A1I2GPM6</accession>
<evidence type="ECO:0000256" key="11">
    <source>
        <dbReference type="SAM" id="MobiDB-lite"/>
    </source>
</evidence>
<gene>
    <name evidence="12" type="ORF">SAMN04488035_1884</name>
</gene>
<feature type="region of interest" description="Disordered" evidence="11">
    <location>
        <begin position="9"/>
        <end position="33"/>
    </location>
</feature>
<keyword evidence="12" id="KW-0969">Cilium</keyword>
<keyword evidence="12" id="KW-0282">Flagellum</keyword>
<dbReference type="InterPro" id="IPR005503">
    <property type="entry name" value="FliL"/>
</dbReference>
<keyword evidence="6 10" id="KW-0812">Transmembrane</keyword>
<sequence length="175" mass="18416">MAVIEQRVVNERPKIGPRGGGGAARPEPEAEAVATPKKSKKKLVVILGVVVVLVAAAAYYFLVLSKADAAAEPVEPEPGAVHKVEAMSINLADGRYLRIAVGLQLTVDGGGDGHGGEFDDSKARNAIIDLYSGRPVAEVAPGEAREALRQELAATLEESYHGGVMDVYLIDFVTQ</sequence>
<dbReference type="PANTHER" id="PTHR35091:SF2">
    <property type="entry name" value="FLAGELLAR PROTEIN FLIL"/>
    <property type="match status" value="1"/>
</dbReference>
<evidence type="ECO:0000256" key="1">
    <source>
        <dbReference type="ARBA" id="ARBA00002254"/>
    </source>
</evidence>
<dbReference type="PANTHER" id="PTHR35091">
    <property type="entry name" value="FLAGELLAR PROTEIN FLIL"/>
    <property type="match status" value="1"/>
</dbReference>
<dbReference type="Proteomes" id="UP000198520">
    <property type="component" value="Unassembled WGS sequence"/>
</dbReference>
<comment type="function">
    <text evidence="1 10">Controls the rotational direction of flagella during chemotaxis.</text>
</comment>
<feature type="transmembrane region" description="Helical" evidence="10">
    <location>
        <begin position="43"/>
        <end position="62"/>
    </location>
</feature>
<evidence type="ECO:0000256" key="6">
    <source>
        <dbReference type="ARBA" id="ARBA00022692"/>
    </source>
</evidence>
<dbReference type="STRING" id="285351.SAMN04488035_1884"/>